<keyword evidence="2" id="KW-1185">Reference proteome</keyword>
<dbReference type="Proteomes" id="UP000076226">
    <property type="component" value="Chromosome"/>
</dbReference>
<dbReference type="GeneID" id="32406710"/>
<reference evidence="1 2" key="1">
    <citation type="submission" date="2016-02" db="EMBL/GenBank/DDBJ databases">
        <title>Complete genome sequence of Geobacillus subterraneus KCTC 3922T.</title>
        <authorList>
            <person name="Lee D.-W."/>
            <person name="Lee Y.-J."/>
            <person name="Lee S.-J."/>
            <person name="Park G.-S."/>
            <person name="Lee S.-J."/>
            <person name="Shin J.-H."/>
        </authorList>
    </citation>
    <scope>NUCLEOTIDE SEQUENCE [LARGE SCALE GENOMIC DNA]</scope>
    <source>
        <strain evidence="1 2">KCTC 3922</strain>
    </source>
</reference>
<accession>A0ABM6A8F8</accession>
<evidence type="ECO:0000313" key="2">
    <source>
        <dbReference type="Proteomes" id="UP000076226"/>
    </source>
</evidence>
<evidence type="ECO:0000313" key="1">
    <source>
        <dbReference type="EMBL" id="AMX82524.1"/>
    </source>
</evidence>
<proteinExistence type="predicted"/>
<evidence type="ECO:0008006" key="3">
    <source>
        <dbReference type="Google" id="ProtNLM"/>
    </source>
</evidence>
<gene>
    <name evidence="1" type="ORF">GS3922_01915</name>
</gene>
<protein>
    <recommendedName>
        <fullName evidence="3">Secreted protein</fullName>
    </recommendedName>
</protein>
<name>A0ABM6A8F8_9BACL</name>
<sequence length="75" mass="8778">MIFFLVIACLSLLLLQGQQHVVEIDLAVMVQIGGSRRRTVGWLCILGQLLRFGDVGRVWFDVHEKVRRQRCIWRK</sequence>
<organism evidence="1 2">
    <name type="scientific">Geobacillus subterraneus</name>
    <dbReference type="NCBI Taxonomy" id="129338"/>
    <lineage>
        <taxon>Bacteria</taxon>
        <taxon>Bacillati</taxon>
        <taxon>Bacillota</taxon>
        <taxon>Bacilli</taxon>
        <taxon>Bacillales</taxon>
        <taxon>Anoxybacillaceae</taxon>
        <taxon>Geobacillus</taxon>
    </lineage>
</organism>
<dbReference type="EMBL" id="CP014342">
    <property type="protein sequence ID" value="AMX82524.1"/>
    <property type="molecule type" value="Genomic_DNA"/>
</dbReference>